<dbReference type="GO" id="GO:0005507">
    <property type="term" value="F:copper ion binding"/>
    <property type="evidence" value="ECO:0007669"/>
    <property type="project" value="InterPro"/>
</dbReference>
<dbReference type="PANTHER" id="PTHR22888">
    <property type="entry name" value="CYTOCHROME C OXIDASE, SUBUNIT II"/>
    <property type="match status" value="1"/>
</dbReference>
<keyword evidence="15 18" id="KW-0496">Mitochondrion</keyword>
<dbReference type="EMBL" id="KF499016">
    <property type="protein sequence ID" value="AGZ63929.1"/>
    <property type="molecule type" value="Genomic_DNA"/>
</dbReference>
<evidence type="ECO:0000256" key="16">
    <source>
        <dbReference type="ARBA" id="ARBA00023136"/>
    </source>
</evidence>
<feature type="domain" description="Cytochrome oxidase subunit II copper A binding" evidence="20">
    <location>
        <begin position="92"/>
        <end position="237"/>
    </location>
</feature>
<evidence type="ECO:0000256" key="3">
    <source>
        <dbReference type="ARBA" id="ARBA00011164"/>
    </source>
</evidence>
<dbReference type="PANTHER" id="PTHR22888:SF9">
    <property type="entry name" value="CYTOCHROME C OXIDASE SUBUNIT 2"/>
    <property type="match status" value="1"/>
</dbReference>
<keyword evidence="14 18" id="KW-0186">Copper</keyword>
<evidence type="ECO:0000259" key="21">
    <source>
        <dbReference type="PROSITE" id="PS50999"/>
    </source>
</evidence>
<keyword evidence="13 19" id="KW-1133">Transmembrane helix</keyword>
<evidence type="ECO:0000256" key="11">
    <source>
        <dbReference type="ARBA" id="ARBA00022967"/>
    </source>
</evidence>
<geneLocation type="mitochondrion" evidence="22"/>
<dbReference type="PROSITE" id="PS50857">
    <property type="entry name" value="COX2_CUA"/>
    <property type="match status" value="1"/>
</dbReference>
<dbReference type="InterPro" id="IPR045187">
    <property type="entry name" value="CcO_II"/>
</dbReference>
<dbReference type="SUPFAM" id="SSF81464">
    <property type="entry name" value="Cytochrome c oxidase subunit II-like, transmembrane region"/>
    <property type="match status" value="1"/>
</dbReference>
<evidence type="ECO:0000256" key="18">
    <source>
        <dbReference type="RuleBase" id="RU000457"/>
    </source>
</evidence>
<evidence type="ECO:0000256" key="2">
    <source>
        <dbReference type="ARBA" id="ARBA00007866"/>
    </source>
</evidence>
<comment type="catalytic activity">
    <reaction evidence="17">
        <text>4 Fe(II)-[cytochrome c] + O2 + 8 H(+)(in) = 4 Fe(III)-[cytochrome c] + 2 H2O + 4 H(+)(out)</text>
        <dbReference type="Rhea" id="RHEA:11436"/>
        <dbReference type="Rhea" id="RHEA-COMP:10350"/>
        <dbReference type="Rhea" id="RHEA-COMP:14399"/>
        <dbReference type="ChEBI" id="CHEBI:15377"/>
        <dbReference type="ChEBI" id="CHEBI:15378"/>
        <dbReference type="ChEBI" id="CHEBI:15379"/>
        <dbReference type="ChEBI" id="CHEBI:29033"/>
        <dbReference type="ChEBI" id="CHEBI:29034"/>
        <dbReference type="EC" id="7.1.1.9"/>
    </reaction>
    <physiologicalReaction direction="left-to-right" evidence="17">
        <dbReference type="Rhea" id="RHEA:11437"/>
    </physiologicalReaction>
</comment>
<evidence type="ECO:0000256" key="9">
    <source>
        <dbReference type="ARBA" id="ARBA00022792"/>
    </source>
</evidence>
<evidence type="ECO:0000256" key="4">
    <source>
        <dbReference type="ARBA" id="ARBA00015946"/>
    </source>
</evidence>
<evidence type="ECO:0000256" key="12">
    <source>
        <dbReference type="ARBA" id="ARBA00022982"/>
    </source>
</evidence>
<evidence type="ECO:0000256" key="15">
    <source>
        <dbReference type="ARBA" id="ARBA00023128"/>
    </source>
</evidence>
<dbReference type="AlphaFoldDB" id="A0A075CJU7"/>
<dbReference type="Gene3D" id="1.10.287.90">
    <property type="match status" value="1"/>
</dbReference>
<dbReference type="RefSeq" id="YP_009050191.1">
    <property type="nucleotide sequence ID" value="NC_024637.1"/>
</dbReference>
<comment type="function">
    <text evidence="18">Component of the cytochrome c oxidase, the last enzyme in the mitochondrial electron transport chain which drives oxidative phosphorylation. The respiratory chain contains 3 multisubunit complexes succinate dehydrogenase (complex II, CII), ubiquinol-cytochrome c oxidoreductase (cytochrome b-c1 complex, complex III, CIII) and cytochrome c oxidase (complex IV, CIV), that cooperate to transfer electrons derived from NADH and succinate to molecular oxygen, creating an electrochemical gradient over the inner membrane that drives transmembrane transport and the ATP synthase. Cytochrome c oxidase is the component of the respiratory chain that catalyzes the reduction of oxygen to water. Electrons originating from reduced cytochrome c in the intermembrane space (IMS) are transferred via the dinuclear copper A center (CU(A)) of subunit 2 and heme A of subunit 1 to the active site in subunit 1, a binuclear center (BNC) formed by heme A3 and copper B (CU(B)). The BNC reduces molecular oxygen to 2 water molecules using 4 electrons from cytochrome c in the IMS and 4 protons from the mitochondrial matrix.</text>
</comment>
<evidence type="ECO:0000313" key="22">
    <source>
        <dbReference type="EMBL" id="AGZ63929.1"/>
    </source>
</evidence>
<comment type="similarity">
    <text evidence="2 18">Belongs to the cytochrome c oxidase subunit 2 family.</text>
</comment>
<evidence type="ECO:0000256" key="7">
    <source>
        <dbReference type="ARBA" id="ARBA00022692"/>
    </source>
</evidence>
<reference evidence="22" key="1">
    <citation type="submission" date="2013-08" db="EMBL/GenBank/DDBJ databases">
        <title>Caloglyphus berlesei mitochondrion complete genome.</title>
        <authorList>
            <person name="Sun E.T."/>
            <person name="Li C.P."/>
            <person name="Nie L.N."/>
        </authorList>
    </citation>
    <scope>NUCLEOTIDE SEQUENCE</scope>
</reference>
<evidence type="ECO:0000256" key="14">
    <source>
        <dbReference type="ARBA" id="ARBA00023008"/>
    </source>
</evidence>
<comment type="cofactor">
    <cofactor evidence="18">
        <name>Cu cation</name>
        <dbReference type="ChEBI" id="CHEBI:23378"/>
    </cofactor>
    <text evidence="18">Binds a copper A center.</text>
</comment>
<dbReference type="Pfam" id="PF00116">
    <property type="entry name" value="COX2"/>
    <property type="match status" value="1"/>
</dbReference>
<dbReference type="Pfam" id="PF02790">
    <property type="entry name" value="COX2_TM"/>
    <property type="match status" value="1"/>
</dbReference>
<proteinExistence type="inferred from homology"/>
<gene>
    <name evidence="22" type="primary">COX2</name>
</gene>
<dbReference type="CTD" id="4513"/>
<dbReference type="Gene3D" id="2.60.40.420">
    <property type="entry name" value="Cupredoxins - blue copper proteins"/>
    <property type="match status" value="1"/>
</dbReference>
<feature type="transmembrane region" description="Helical" evidence="19">
    <location>
        <begin position="28"/>
        <end position="47"/>
    </location>
</feature>
<dbReference type="InterPro" id="IPR001505">
    <property type="entry name" value="Copper_CuA"/>
</dbReference>
<dbReference type="InterPro" id="IPR008972">
    <property type="entry name" value="Cupredoxin"/>
</dbReference>
<dbReference type="GO" id="GO:0042773">
    <property type="term" value="P:ATP synthesis coupled electron transport"/>
    <property type="evidence" value="ECO:0007669"/>
    <property type="project" value="TreeGrafter"/>
</dbReference>
<comment type="subunit">
    <text evidence="3">Component of the cytochrome c oxidase (complex IV, CIV), a multisubunit enzyme composed of a catalytic core of 3 subunits and several supernumerary subunits. The complex exists as a monomer or a dimer and forms supercomplexes (SCs) in the inner mitochondrial membrane with ubiquinol-cytochrome c oxidoreductase (cytochrome b-c1 complex, complex III, CIII).</text>
</comment>
<keyword evidence="16 18" id="KW-0472">Membrane</keyword>
<keyword evidence="7 18" id="KW-0812">Transmembrane</keyword>
<evidence type="ECO:0000256" key="13">
    <source>
        <dbReference type="ARBA" id="ARBA00022989"/>
    </source>
</evidence>
<dbReference type="PRINTS" id="PR01166">
    <property type="entry name" value="CYCOXIDASEII"/>
</dbReference>
<evidence type="ECO:0000259" key="20">
    <source>
        <dbReference type="PROSITE" id="PS50857"/>
    </source>
</evidence>
<dbReference type="InterPro" id="IPR036257">
    <property type="entry name" value="Cyt_c_oxidase_su2_TM_sf"/>
</dbReference>
<evidence type="ECO:0000256" key="8">
    <source>
        <dbReference type="ARBA" id="ARBA00022723"/>
    </source>
</evidence>
<dbReference type="SUPFAM" id="SSF49503">
    <property type="entry name" value="Cupredoxins"/>
    <property type="match status" value="1"/>
</dbReference>
<evidence type="ECO:0000256" key="19">
    <source>
        <dbReference type="SAM" id="Phobius"/>
    </source>
</evidence>
<dbReference type="GeneID" id="20004430"/>
<evidence type="ECO:0000256" key="1">
    <source>
        <dbReference type="ARBA" id="ARBA00004448"/>
    </source>
</evidence>
<dbReference type="PROSITE" id="PS50999">
    <property type="entry name" value="COX2_TM"/>
    <property type="match status" value="1"/>
</dbReference>
<keyword evidence="11" id="KW-1278">Translocase</keyword>
<evidence type="ECO:0000256" key="6">
    <source>
        <dbReference type="ARBA" id="ARBA00022660"/>
    </source>
</evidence>
<keyword evidence="8 18" id="KW-0479">Metal-binding</keyword>
<evidence type="ECO:0000256" key="5">
    <source>
        <dbReference type="ARBA" id="ARBA00022448"/>
    </source>
</evidence>
<evidence type="ECO:0000256" key="10">
    <source>
        <dbReference type="ARBA" id="ARBA00022842"/>
    </source>
</evidence>
<keyword evidence="9 18" id="KW-0999">Mitochondrion inner membrane</keyword>
<name>A0A075CJU7_SANBE</name>
<dbReference type="GO" id="GO:0004129">
    <property type="term" value="F:cytochrome-c oxidase activity"/>
    <property type="evidence" value="ECO:0007669"/>
    <property type="project" value="UniProtKB-EC"/>
</dbReference>
<dbReference type="GO" id="GO:0005743">
    <property type="term" value="C:mitochondrial inner membrane"/>
    <property type="evidence" value="ECO:0007669"/>
    <property type="project" value="UniProtKB-SubCell"/>
</dbReference>
<keyword evidence="10" id="KW-0460">Magnesium</keyword>
<keyword evidence="5 18" id="KW-0813">Transport</keyword>
<keyword evidence="6 18" id="KW-0679">Respiratory chain</keyword>
<keyword evidence="12 18" id="KW-0249">Electron transport</keyword>
<dbReference type="InterPro" id="IPR011759">
    <property type="entry name" value="Cyt_c_oxidase_su2_TM_dom"/>
</dbReference>
<feature type="domain" description="Cytochrome oxidase subunit II transmembrane region profile" evidence="21">
    <location>
        <begin position="1"/>
        <end position="91"/>
    </location>
</feature>
<organism evidence="22">
    <name type="scientific">Sancassania berlesei</name>
    <name type="common">Wet grain mite</name>
    <name type="synonym">Caloglyphus berlesei</name>
    <dbReference type="NCBI Taxonomy" id="2527844"/>
    <lineage>
        <taxon>Eukaryota</taxon>
        <taxon>Metazoa</taxon>
        <taxon>Ecdysozoa</taxon>
        <taxon>Arthropoda</taxon>
        <taxon>Chelicerata</taxon>
        <taxon>Arachnida</taxon>
        <taxon>Acari</taxon>
        <taxon>Acariformes</taxon>
        <taxon>Sarcoptiformes</taxon>
        <taxon>Astigmata</taxon>
        <taxon>Acaroidea</taxon>
        <taxon>Acaridae</taxon>
        <taxon>Rhizoglyphinae</taxon>
        <taxon>Sancassania</taxon>
    </lineage>
</organism>
<sequence>MPSWLALGFQDSSSPSMGELSCLHDHVMTIMFSIIILITYIMVYLLVNTKYYKFLSEGTFIETIWSMVPAFLLIILVLPSMKVLYMMEDVKSPVLTFKIVAHQWYWSYVVPLFKNFSYSFNSSESLSSYEFDSMLEEHSLGSDFPRLLGCSSDLFVPVNTTSRLLITSTDVIHSFALPSLGLKVDALPGRINQLFSNPSRVGSFFGQCSEICGSNHSFMPISLKVCGLTDYDNVSKSYLLDIVGDSLGGDFSF</sequence>
<comment type="subcellular location">
    <subcellularLocation>
        <location evidence="1 18">Mitochondrion inner membrane</location>
        <topology evidence="1 18">Multi-pass membrane protein</topology>
    </subcellularLocation>
</comment>
<dbReference type="InterPro" id="IPR002429">
    <property type="entry name" value="CcO_II-like_C"/>
</dbReference>
<dbReference type="PROSITE" id="PS00078">
    <property type="entry name" value="COX2"/>
    <property type="match status" value="1"/>
</dbReference>
<feature type="transmembrane region" description="Helical" evidence="19">
    <location>
        <begin position="59"/>
        <end position="78"/>
    </location>
</feature>
<accession>A0A075CJU7</accession>
<protein>
    <recommendedName>
        <fullName evidence="4 18">Cytochrome c oxidase subunit 2</fullName>
    </recommendedName>
</protein>
<evidence type="ECO:0000256" key="17">
    <source>
        <dbReference type="ARBA" id="ARBA00049512"/>
    </source>
</evidence>